<dbReference type="Pfam" id="PF01381">
    <property type="entry name" value="HTH_3"/>
    <property type="match status" value="1"/>
</dbReference>
<protein>
    <submittedName>
        <fullName evidence="2">Helix-turn-helix transcriptional regulator</fullName>
    </submittedName>
</protein>
<dbReference type="SMART" id="SM00530">
    <property type="entry name" value="HTH_XRE"/>
    <property type="match status" value="1"/>
</dbReference>
<dbReference type="EMBL" id="JAVREQ010000001">
    <property type="protein sequence ID" value="MDT0377205.1"/>
    <property type="molecule type" value="Genomic_DNA"/>
</dbReference>
<dbReference type="SUPFAM" id="SSF48452">
    <property type="entry name" value="TPR-like"/>
    <property type="match status" value="1"/>
</dbReference>
<dbReference type="SUPFAM" id="SSF47413">
    <property type="entry name" value="lambda repressor-like DNA-binding domains"/>
    <property type="match status" value="1"/>
</dbReference>
<keyword evidence="3" id="KW-1185">Reference proteome</keyword>
<dbReference type="PROSITE" id="PS50943">
    <property type="entry name" value="HTH_CROC1"/>
    <property type="match status" value="1"/>
</dbReference>
<evidence type="ECO:0000313" key="3">
    <source>
        <dbReference type="Proteomes" id="UP001183414"/>
    </source>
</evidence>
<accession>A0ABU2NJN2</accession>
<proteinExistence type="predicted"/>
<reference evidence="3" key="1">
    <citation type="submission" date="2023-07" db="EMBL/GenBank/DDBJ databases">
        <title>30 novel species of actinomycetes from the DSMZ collection.</title>
        <authorList>
            <person name="Nouioui I."/>
        </authorList>
    </citation>
    <scope>NUCLEOTIDE SEQUENCE [LARGE SCALE GENOMIC DNA]</scope>
    <source>
        <strain evidence="3">DSM 42041</strain>
    </source>
</reference>
<dbReference type="Proteomes" id="UP001183414">
    <property type="component" value="Unassembled WGS sequence"/>
</dbReference>
<feature type="domain" description="HTH cro/C1-type" evidence="1">
    <location>
        <begin position="12"/>
        <end position="65"/>
    </location>
</feature>
<dbReference type="InterPro" id="IPR010982">
    <property type="entry name" value="Lambda_DNA-bd_dom_sf"/>
</dbReference>
<comment type="caution">
    <text evidence="2">The sequence shown here is derived from an EMBL/GenBank/DDBJ whole genome shotgun (WGS) entry which is preliminary data.</text>
</comment>
<gene>
    <name evidence="2" type="ORF">RM572_00240</name>
</gene>
<sequence>MQHASSGLGENVRAHRRTAGLSQEQLAHDAGLSVSVVRKIEQGGQARVETLHAVARALGTTTADLFASDAPGPVVGDESNRQMLAELRRALMPPVGISETMASPGEAESLPELHRRIDDGHALYHADRYDSVARMLPGLLRAAEAAAVNAPEGEEQQRAQIARAQALLLAGKYLTQLRQYDMAYQALAEGIRWARETGQTLSAATGVIGMCWLLLRQDRFEESERLAVATAAQIEPRFSSASPGELAAWGELSLRIASAAVRNNRPDEAVEARRMAATAASALDQEHVDYRSHWTTFGPITAELKAVEDLAVAGDARGVLRRADEGVLGPRALRKCGKPSSNNWDRHRLDVAKAHVTLGSTQDAMEELGRIKRTSGHWLKHQPMARYVMSDLLKSRKRTLTRDMREMAAHLEVHA</sequence>
<name>A0ABU2NJN2_9ACTN</name>
<evidence type="ECO:0000313" key="2">
    <source>
        <dbReference type="EMBL" id="MDT0377205.1"/>
    </source>
</evidence>
<dbReference type="InterPro" id="IPR011990">
    <property type="entry name" value="TPR-like_helical_dom_sf"/>
</dbReference>
<organism evidence="2 3">
    <name type="scientific">Streptomyces hazeniae</name>
    <dbReference type="NCBI Taxonomy" id="3075538"/>
    <lineage>
        <taxon>Bacteria</taxon>
        <taxon>Bacillati</taxon>
        <taxon>Actinomycetota</taxon>
        <taxon>Actinomycetes</taxon>
        <taxon>Kitasatosporales</taxon>
        <taxon>Streptomycetaceae</taxon>
        <taxon>Streptomyces</taxon>
    </lineage>
</organism>
<dbReference type="RefSeq" id="WP_311671211.1">
    <property type="nucleotide sequence ID" value="NZ_JAVREQ010000001.1"/>
</dbReference>
<dbReference type="InterPro" id="IPR001387">
    <property type="entry name" value="Cro/C1-type_HTH"/>
</dbReference>
<dbReference type="Gene3D" id="1.10.260.40">
    <property type="entry name" value="lambda repressor-like DNA-binding domains"/>
    <property type="match status" value="1"/>
</dbReference>
<evidence type="ECO:0000259" key="1">
    <source>
        <dbReference type="PROSITE" id="PS50943"/>
    </source>
</evidence>
<dbReference type="CDD" id="cd00093">
    <property type="entry name" value="HTH_XRE"/>
    <property type="match status" value="1"/>
</dbReference>